<evidence type="ECO:0000256" key="2">
    <source>
        <dbReference type="ARBA" id="ARBA00022475"/>
    </source>
</evidence>
<feature type="region of interest" description="Disordered" evidence="6">
    <location>
        <begin position="266"/>
        <end position="287"/>
    </location>
</feature>
<evidence type="ECO:0000256" key="5">
    <source>
        <dbReference type="ARBA" id="ARBA00023136"/>
    </source>
</evidence>
<feature type="transmembrane region" description="Helical" evidence="7">
    <location>
        <begin position="152"/>
        <end position="176"/>
    </location>
</feature>
<organism evidence="8">
    <name type="scientific">freshwater metagenome</name>
    <dbReference type="NCBI Taxonomy" id="449393"/>
    <lineage>
        <taxon>unclassified sequences</taxon>
        <taxon>metagenomes</taxon>
        <taxon>ecological metagenomes</taxon>
    </lineage>
</organism>
<feature type="transmembrane region" description="Helical" evidence="7">
    <location>
        <begin position="15"/>
        <end position="33"/>
    </location>
</feature>
<evidence type="ECO:0000256" key="3">
    <source>
        <dbReference type="ARBA" id="ARBA00022692"/>
    </source>
</evidence>
<keyword evidence="2" id="KW-1003">Cell membrane</keyword>
<reference evidence="8" key="1">
    <citation type="submission" date="2020-05" db="EMBL/GenBank/DDBJ databases">
        <authorList>
            <person name="Chiriac C."/>
            <person name="Salcher M."/>
            <person name="Ghai R."/>
            <person name="Kavagutti S V."/>
        </authorList>
    </citation>
    <scope>NUCLEOTIDE SEQUENCE</scope>
</reference>
<evidence type="ECO:0000256" key="6">
    <source>
        <dbReference type="SAM" id="MobiDB-lite"/>
    </source>
</evidence>
<accession>A0A6J7LRQ1</accession>
<proteinExistence type="predicted"/>
<evidence type="ECO:0000256" key="7">
    <source>
        <dbReference type="SAM" id="Phobius"/>
    </source>
</evidence>
<keyword evidence="3 7" id="KW-0812">Transmembrane</keyword>
<gene>
    <name evidence="8" type="ORF">UFOPK3897_00339</name>
    <name evidence="9" type="ORF">UFOPK4121_00634</name>
</gene>
<feature type="transmembrane region" description="Helical" evidence="7">
    <location>
        <begin position="233"/>
        <end position="258"/>
    </location>
</feature>
<comment type="subcellular location">
    <subcellularLocation>
        <location evidence="1">Cell membrane</location>
        <topology evidence="1">Multi-pass membrane protein</topology>
    </subcellularLocation>
</comment>
<name>A0A6J7LRQ1_9ZZZZ</name>
<feature type="transmembrane region" description="Helical" evidence="7">
    <location>
        <begin position="45"/>
        <end position="64"/>
    </location>
</feature>
<dbReference type="EMBL" id="CAFBOF010000004">
    <property type="protein sequence ID" value="CAB4970052.1"/>
    <property type="molecule type" value="Genomic_DNA"/>
</dbReference>
<feature type="transmembrane region" description="Helical" evidence="7">
    <location>
        <begin position="188"/>
        <end position="213"/>
    </location>
</feature>
<keyword evidence="4 7" id="KW-1133">Transmembrane helix</keyword>
<dbReference type="Pfam" id="PF09678">
    <property type="entry name" value="Caa3_CtaG"/>
    <property type="match status" value="1"/>
</dbReference>
<feature type="transmembrane region" description="Helical" evidence="7">
    <location>
        <begin position="84"/>
        <end position="108"/>
    </location>
</feature>
<protein>
    <submittedName>
        <fullName evidence="8">Unannotated protein</fullName>
    </submittedName>
</protein>
<dbReference type="EMBL" id="CAFBPQ010000014">
    <property type="protein sequence ID" value="CAB5020676.1"/>
    <property type="molecule type" value="Genomic_DNA"/>
</dbReference>
<evidence type="ECO:0000313" key="8">
    <source>
        <dbReference type="EMBL" id="CAB4970052.1"/>
    </source>
</evidence>
<sequence length="296" mass="32917">MIAIQMPAWQAQPDVWLVVAALAAGYWIAIVRVGPRLVSPVQPIVTRLQVTSFSLGVLATWVAGDWPVHIVAEQMNYSVHMVQHLIFAMVAAPLLLLGTPAWMLRWILGAPSRRFAVVRSLARFVPALLIFNLVLILTHWPAVVNAGLESGLIHFTLHAILFVSSLVVWLPVLSPLPEIPRLAPPTRMLYLFAQSVLPVVPASFLAYGTTPLYRFYLDKPHLWGLSTLEDQQVAGLIMKIVAGVLLWLLITVIFFRWAGEDQKSSQQMNRKRELNRGLPNNQANRDVPAINAQGAL</sequence>
<feature type="transmembrane region" description="Helical" evidence="7">
    <location>
        <begin position="120"/>
        <end position="140"/>
    </location>
</feature>
<evidence type="ECO:0000256" key="4">
    <source>
        <dbReference type="ARBA" id="ARBA00022989"/>
    </source>
</evidence>
<evidence type="ECO:0000313" key="9">
    <source>
        <dbReference type="EMBL" id="CAB5020676.1"/>
    </source>
</evidence>
<dbReference type="AlphaFoldDB" id="A0A6J7LRQ1"/>
<dbReference type="InterPro" id="IPR019108">
    <property type="entry name" value="Caa3_assmbl_CtaG-rel"/>
</dbReference>
<evidence type="ECO:0000256" key="1">
    <source>
        <dbReference type="ARBA" id="ARBA00004651"/>
    </source>
</evidence>
<dbReference type="GO" id="GO:0005886">
    <property type="term" value="C:plasma membrane"/>
    <property type="evidence" value="ECO:0007669"/>
    <property type="project" value="UniProtKB-SubCell"/>
</dbReference>
<keyword evidence="5 7" id="KW-0472">Membrane</keyword>